<dbReference type="Pfam" id="PF00494">
    <property type="entry name" value="SQS_PSY"/>
    <property type="match status" value="1"/>
</dbReference>
<dbReference type="CDD" id="cd00683">
    <property type="entry name" value="Trans_IPPS_HH"/>
    <property type="match status" value="1"/>
</dbReference>
<proteinExistence type="predicted"/>
<protein>
    <submittedName>
        <fullName evidence="2">Squalene/phytoene synthase family protein</fullName>
    </submittedName>
</protein>
<keyword evidence="3" id="KW-1185">Reference proteome</keyword>
<dbReference type="Proteomes" id="UP000600139">
    <property type="component" value="Unassembled WGS sequence"/>
</dbReference>
<reference evidence="2" key="1">
    <citation type="submission" date="2021-01" db="EMBL/GenBank/DDBJ databases">
        <title>Modified the classification status of verrucomicrobia.</title>
        <authorList>
            <person name="Feng X."/>
        </authorList>
    </citation>
    <scope>NUCLEOTIDE SEQUENCE</scope>
    <source>
        <strain evidence="2">JCM 18052</strain>
    </source>
</reference>
<dbReference type="SUPFAM" id="SSF48576">
    <property type="entry name" value="Terpenoid synthases"/>
    <property type="match status" value="1"/>
</dbReference>
<dbReference type="InterPro" id="IPR008949">
    <property type="entry name" value="Isoprenoid_synthase_dom_sf"/>
</dbReference>
<dbReference type="GO" id="GO:0016117">
    <property type="term" value="P:carotenoid biosynthetic process"/>
    <property type="evidence" value="ECO:0007669"/>
    <property type="project" value="UniProtKB-ARBA"/>
</dbReference>
<dbReference type="InterPro" id="IPR019845">
    <property type="entry name" value="Squalene/phytoene_synthase_CS"/>
</dbReference>
<dbReference type="PANTHER" id="PTHR31480">
    <property type="entry name" value="BIFUNCTIONAL LYCOPENE CYCLASE/PHYTOENE SYNTHASE"/>
    <property type="match status" value="1"/>
</dbReference>
<dbReference type="SFLD" id="SFLDS00005">
    <property type="entry name" value="Isoprenoid_Synthase_Type_I"/>
    <property type="match status" value="1"/>
</dbReference>
<comment type="caution">
    <text evidence="2">The sequence shown here is derived from an EMBL/GenBank/DDBJ whole genome shotgun (WGS) entry which is preliminary data.</text>
</comment>
<dbReference type="InterPro" id="IPR033904">
    <property type="entry name" value="Trans_IPPS_HH"/>
</dbReference>
<evidence type="ECO:0000313" key="3">
    <source>
        <dbReference type="Proteomes" id="UP000600139"/>
    </source>
</evidence>
<dbReference type="EMBL" id="JAENIK010000011">
    <property type="protein sequence ID" value="MBK1816114.1"/>
    <property type="molecule type" value="Genomic_DNA"/>
</dbReference>
<dbReference type="InterPro" id="IPR002060">
    <property type="entry name" value="Squ/phyt_synthse"/>
</dbReference>
<dbReference type="InterPro" id="IPR044843">
    <property type="entry name" value="Trans_IPPS_bact-type"/>
</dbReference>
<dbReference type="Gene3D" id="1.10.600.10">
    <property type="entry name" value="Farnesyl Diphosphate Synthase"/>
    <property type="match status" value="1"/>
</dbReference>
<organism evidence="2 3">
    <name type="scientific">Luteolibacter yonseiensis</name>
    <dbReference type="NCBI Taxonomy" id="1144680"/>
    <lineage>
        <taxon>Bacteria</taxon>
        <taxon>Pseudomonadati</taxon>
        <taxon>Verrucomicrobiota</taxon>
        <taxon>Verrucomicrobiia</taxon>
        <taxon>Verrucomicrobiales</taxon>
        <taxon>Verrucomicrobiaceae</taxon>
        <taxon>Luteolibacter</taxon>
    </lineage>
</organism>
<accession>A0A934VC48</accession>
<gene>
    <name evidence="2" type="ORF">JIN84_10865</name>
</gene>
<dbReference type="RefSeq" id="WP_200351071.1">
    <property type="nucleotide sequence ID" value="NZ_BAABHZ010000006.1"/>
</dbReference>
<dbReference type="AlphaFoldDB" id="A0A934VC48"/>
<dbReference type="GO" id="GO:0004311">
    <property type="term" value="F:geranylgeranyl diphosphate synthase activity"/>
    <property type="evidence" value="ECO:0007669"/>
    <property type="project" value="InterPro"/>
</dbReference>
<name>A0A934VC48_9BACT</name>
<evidence type="ECO:0000313" key="2">
    <source>
        <dbReference type="EMBL" id="MBK1816114.1"/>
    </source>
</evidence>
<dbReference type="SFLD" id="SFLDG01212">
    <property type="entry name" value="Phytoene_synthase_like"/>
    <property type="match status" value="1"/>
</dbReference>
<dbReference type="PROSITE" id="PS01045">
    <property type="entry name" value="SQUALEN_PHYTOEN_SYN_2"/>
    <property type="match status" value="1"/>
</dbReference>
<dbReference type="GO" id="GO:0051996">
    <property type="term" value="F:squalene synthase [NAD(P)H] activity"/>
    <property type="evidence" value="ECO:0007669"/>
    <property type="project" value="InterPro"/>
</dbReference>
<sequence length="276" mass="31764">MSAASEITRKAKSNLAFALKILPRDRREDMVVFYAFCRTMDDLADDPGMPAEQRLKSLDAWENGITRGFDAPDEFQQQVVSLRDRRQIPDHLLVAIIDGCRMDLQPRRFATWEDLSGYIWKVSCAVGLVSIRIFGCVDTGSERYAIALGHALQLTNILRDVGEDYENGRRIYLPMEDLERFHYTEQDLAARVRDTRFLALMDHQAARAEEHYREAAASLPARDRKALLPASIMGEIYYLLLNKMRAGRFHVFGNRYRISKARKLVILSKHLIARSR</sequence>
<keyword evidence="1" id="KW-0808">Transferase</keyword>
<evidence type="ECO:0000256" key="1">
    <source>
        <dbReference type="ARBA" id="ARBA00022679"/>
    </source>
</evidence>
<dbReference type="SFLD" id="SFLDG01018">
    <property type="entry name" value="Squalene/Phytoene_Synthase_Lik"/>
    <property type="match status" value="1"/>
</dbReference>